<comment type="caution">
    <text evidence="1">The sequence shown here is derived from an EMBL/GenBank/DDBJ whole genome shotgun (WGS) entry which is preliminary data.</text>
</comment>
<dbReference type="Proteomes" id="UP001610861">
    <property type="component" value="Unassembled WGS sequence"/>
</dbReference>
<dbReference type="RefSeq" id="WP_396639666.1">
    <property type="nucleotide sequence ID" value="NZ_JBIQWL010000002.1"/>
</dbReference>
<dbReference type="NCBIfam" id="TIGR02241">
    <property type="entry name" value="conserved hypothetical phage tail region protein"/>
    <property type="match status" value="1"/>
</dbReference>
<dbReference type="InterPro" id="IPR011747">
    <property type="entry name" value="CHP02241"/>
</dbReference>
<dbReference type="PANTHER" id="PTHR38009">
    <property type="entry name" value="CONSERVED HYPOTHETICAL PHAGE TAIL PROTEIN"/>
    <property type="match status" value="1"/>
</dbReference>
<dbReference type="PANTHER" id="PTHR38009:SF1">
    <property type="entry name" value="CONSERVED HYPOTHETICAL PHAGE TAIL PROTEIN"/>
    <property type="match status" value="1"/>
</dbReference>
<evidence type="ECO:0000313" key="2">
    <source>
        <dbReference type="Proteomes" id="UP001610861"/>
    </source>
</evidence>
<evidence type="ECO:0000313" key="1">
    <source>
        <dbReference type="EMBL" id="MFH8249708.1"/>
    </source>
</evidence>
<dbReference type="EMBL" id="JBIQWL010000002">
    <property type="protein sequence ID" value="MFH8249708.1"/>
    <property type="molecule type" value="Genomic_DNA"/>
</dbReference>
<dbReference type="Pfam" id="PF06841">
    <property type="entry name" value="Phage_T4_gp19"/>
    <property type="match status" value="1"/>
</dbReference>
<proteinExistence type="predicted"/>
<organism evidence="1 2">
    <name type="scientific">Microbacterium alkaliflavum</name>
    <dbReference type="NCBI Taxonomy" id="3248839"/>
    <lineage>
        <taxon>Bacteria</taxon>
        <taxon>Bacillati</taxon>
        <taxon>Actinomycetota</taxon>
        <taxon>Actinomycetes</taxon>
        <taxon>Micrococcales</taxon>
        <taxon>Microbacteriaceae</taxon>
        <taxon>Microbacterium</taxon>
    </lineage>
</organism>
<sequence>MPLTETKDWALTVSYEVMLDETVLGAFATCEGLGIEVVLETREEGGNNAFPWQFATRLKYPNVKLTRPLSGDAERTVRWITGFLDSAKRVNGVITAKNSRGKAVLHWDLTDVVPVRWTGPSLNSDSSKVAVETLELAHHGFQVRK</sequence>
<accession>A0ABW7Q5P7</accession>
<dbReference type="InterPro" id="IPR010667">
    <property type="entry name" value="Phage_T4_Gp19"/>
</dbReference>
<gene>
    <name evidence="1" type="ORF">ACH3VR_04985</name>
</gene>
<name>A0ABW7Q5P7_9MICO</name>
<keyword evidence="2" id="KW-1185">Reference proteome</keyword>
<protein>
    <submittedName>
        <fullName evidence="1">Phage tail protein</fullName>
    </submittedName>
</protein>
<reference evidence="1 2" key="1">
    <citation type="submission" date="2024-09" db="EMBL/GenBank/DDBJ databases">
        <authorList>
            <person name="Pan X."/>
        </authorList>
    </citation>
    <scope>NUCLEOTIDE SEQUENCE [LARGE SCALE GENOMIC DNA]</scope>
    <source>
        <strain evidence="1 2">B2969</strain>
    </source>
</reference>